<feature type="domain" description="Gryzun putative trafficking through Golgi" evidence="3">
    <location>
        <begin position="1032"/>
        <end position="1178"/>
    </location>
</feature>
<dbReference type="Pfam" id="PF11817">
    <property type="entry name" value="Foie-gras_1"/>
    <property type="match status" value="1"/>
</dbReference>
<feature type="chain" id="PRO_5030001920" evidence="2">
    <location>
        <begin position="30"/>
        <end position="1261"/>
    </location>
</feature>
<feature type="compositionally biased region" description="Basic and acidic residues" evidence="1">
    <location>
        <begin position="1231"/>
        <end position="1240"/>
    </location>
</feature>
<name>A0A061BIV1_RHOTO</name>
<evidence type="ECO:0000313" key="5">
    <source>
        <dbReference type="EMBL" id="CDR49312.1"/>
    </source>
</evidence>
<feature type="region of interest" description="Disordered" evidence="1">
    <location>
        <begin position="1191"/>
        <end position="1261"/>
    </location>
</feature>
<dbReference type="PANTHER" id="PTHR14374:SF0">
    <property type="entry name" value="TRAFFICKING PROTEIN PARTICLE COMPLEX SUBUNIT 11"/>
    <property type="match status" value="1"/>
</dbReference>
<dbReference type="OrthoDB" id="6278596at2759"/>
<dbReference type="InterPro" id="IPR021773">
    <property type="entry name" value="TPC11"/>
</dbReference>
<dbReference type="InterPro" id="IPR012880">
    <property type="entry name" value="Gryzun"/>
</dbReference>
<dbReference type="PANTHER" id="PTHR14374">
    <property type="entry name" value="FOIE GRAS"/>
    <property type="match status" value="1"/>
</dbReference>
<dbReference type="EMBL" id="LK052960">
    <property type="protein sequence ID" value="CDR49312.1"/>
    <property type="molecule type" value="Genomic_DNA"/>
</dbReference>
<accession>A0A061BIV1</accession>
<evidence type="ECO:0000259" key="4">
    <source>
        <dbReference type="Pfam" id="PF11817"/>
    </source>
</evidence>
<feature type="compositionally biased region" description="Low complexity" evidence="1">
    <location>
        <begin position="103"/>
        <end position="112"/>
    </location>
</feature>
<dbReference type="AlphaFoldDB" id="A0A061BIV1"/>
<organism evidence="5">
    <name type="scientific">Rhodotorula toruloides</name>
    <name type="common">Yeast</name>
    <name type="synonym">Rhodosporidium toruloides</name>
    <dbReference type="NCBI Taxonomy" id="5286"/>
    <lineage>
        <taxon>Eukaryota</taxon>
        <taxon>Fungi</taxon>
        <taxon>Dikarya</taxon>
        <taxon>Basidiomycota</taxon>
        <taxon>Pucciniomycotina</taxon>
        <taxon>Microbotryomycetes</taxon>
        <taxon>Sporidiobolales</taxon>
        <taxon>Sporidiobolaceae</taxon>
        <taxon>Rhodotorula</taxon>
    </lineage>
</organism>
<feature type="region of interest" description="Disordered" evidence="1">
    <location>
        <begin position="23"/>
        <end position="52"/>
    </location>
</feature>
<evidence type="ECO:0000256" key="2">
    <source>
        <dbReference type="SAM" id="SignalP"/>
    </source>
</evidence>
<evidence type="ECO:0000256" key="1">
    <source>
        <dbReference type="SAM" id="MobiDB-lite"/>
    </source>
</evidence>
<keyword evidence="2" id="KW-0732">Signal</keyword>
<dbReference type="Pfam" id="PF07919">
    <property type="entry name" value="Gryzun"/>
    <property type="match status" value="1"/>
</dbReference>
<feature type="signal peptide" evidence="2">
    <location>
        <begin position="1"/>
        <end position="29"/>
    </location>
</feature>
<gene>
    <name evidence="5" type="ORF">RHTO0S_25e01024g</name>
</gene>
<protein>
    <submittedName>
        <fullName evidence="5">RHTO0S25e01024g1_1</fullName>
    </submittedName>
</protein>
<reference evidence="5" key="1">
    <citation type="journal article" date="2014" name="Genome Announc.">
        <title>Draft genome sequence of Rhodosporidium toruloides CECT1137, an oleaginous yeast of biotechnological interest.</title>
        <authorList>
            <person name="Morin N."/>
            <person name="Calcas X."/>
            <person name="Devillers H."/>
            <person name="Durrens P."/>
            <person name="Sherman D.J."/>
            <person name="Nicaud J.-M."/>
            <person name="Neuveglise C."/>
        </authorList>
    </citation>
    <scope>NUCLEOTIDE SEQUENCE</scope>
    <source>
        <strain evidence="5">CECT1137</strain>
    </source>
</reference>
<feature type="domain" description="Trafficking protein particle complex subunit 11" evidence="4">
    <location>
        <begin position="348"/>
        <end position="611"/>
    </location>
</feature>
<feature type="compositionally biased region" description="Low complexity" evidence="1">
    <location>
        <begin position="1249"/>
        <end position="1261"/>
    </location>
</feature>
<sequence>MESYPSEFIGHAYPLLLVAGLASPPPAQGQSPVPDADPTQPGQPSAPASAASSDPFVILQAALRKTLASRKAFPVWDSARGKGQNEFHTILVDKNIRFPPLKARPAPSNAQQPPQPPHTLHSPISPLTPTSPLYPDGIIAPIWIRKHRELVPAVFVLVLRLFEHPPGSSVDPTTRDEEERERDAGLVQEIVDRKRTTYERGIKLAVVLLCSRELLDDPSLDIRLSLIRRQSGLDTRASLFVISPVPQSEVNNFVQSLRAELYPAAIDYYREHGRRVRRKRARIGGNAAAAIKGALSERGWNVRYDYKLALFAELRNEVEVALKHFEDCYVTLVDAFSHPELLVPRTKRWAEAKVLADCISFKISKLYLYLGESSRAVAQLHKHVSLFLRLSSETWSIGVDTFEFWSWLSKQYRLFGDLVALAVRNGIRLPSTKPPPMPAGLPPVSRVDGTSTPPAAIANSPSLVPLNVLQHAGYYYHLAATCAVERRERFKEAKWKADEAGGEGAGGPALAHETKVDHGEIIIELFTKAYEFYKVHKAKNMTYAIAHQIALAHLEGGKLDVALKFHDRIAKSYRQNKYDDVLADILLRMFEAAKGVQDWNAAVKAGLELMAPESHIDVATRERVAKDVLEILQTQSPASVDSTALSLDMTECAPLLECRLAFLHDTVDTSTPVPFQLALSSLPTSRFAGFAFSRLEITFNDDRPPICVDHRGGLGASADRREAVNLGEAGSSKERSANLAWRDGGETKLFVGSIKVDKEIDLTVEKVVLTASVGSWTVALNMRPNRLDGRGSGWYIESREKPVPLGVEDSSVCRVTRRDLLVAVDTNFVSPAYLDERLPVIVDVRNDDEVEVELFLVSFLQPGEEGSHDTIEVDSQSSTSVIESLPLGTLAPSASQSKTFILSTLGGLPGPRNIDVTIRAVPVAAAASTSSGPLLPKPLEVTRSLVIPVVLPVQASFSTQVLKRRRPNKALLDLSESSGWEGASAATMAASLRAVGPWSIEVQSIVLRTDDAPQVRVRASSLGYVAVTTESQQDSMTWRPGDVFNALFSLEVRDNDNSVASDLHLEIQWKRPDGESTVTRLKVHPPKPPPLAPTILLRLPPYLVIHRPVTLSYRFSNPTSRLLTLSSQLDLAEVPSAFAFAGPRRLTEWTLAPFEEREMRVRLVPLVAGRFTLPHMRVWQIEYPAQLTHEEYEDEEQRRQQAQQPKATELEVEVESDVVEERDPAQVGLEADLRNARGGDADEVSGKSPLGRPPVVLVLPR</sequence>
<feature type="region of interest" description="Disordered" evidence="1">
    <location>
        <begin position="101"/>
        <end position="127"/>
    </location>
</feature>
<evidence type="ECO:0000259" key="3">
    <source>
        <dbReference type="Pfam" id="PF07919"/>
    </source>
</evidence>
<proteinExistence type="predicted"/>